<protein>
    <recommendedName>
        <fullName evidence="6">Ras-related protein Rab</fullName>
    </recommendedName>
</protein>
<dbReference type="EMBL" id="JAOAOG010000326">
    <property type="protein sequence ID" value="KAJ6228576.1"/>
    <property type="molecule type" value="Genomic_DNA"/>
</dbReference>
<evidence type="ECO:0000256" key="5">
    <source>
        <dbReference type="ARBA" id="ARBA00023289"/>
    </source>
</evidence>
<gene>
    <name evidence="7" type="ORF">M0812_27062</name>
    <name evidence="8" type="ORF">M0813_08612</name>
</gene>
<dbReference type="SUPFAM" id="SSF52540">
    <property type="entry name" value="P-loop containing nucleoside triphosphate hydrolases"/>
    <property type="match status" value="1"/>
</dbReference>
<dbReference type="Pfam" id="PF00071">
    <property type="entry name" value="Ras"/>
    <property type="match status" value="1"/>
</dbReference>
<dbReference type="AlphaFoldDB" id="A0AAV7YEY3"/>
<dbReference type="PROSITE" id="PS51417">
    <property type="entry name" value="ARF"/>
    <property type="match status" value="1"/>
</dbReference>
<dbReference type="Proteomes" id="UP001146793">
    <property type="component" value="Unassembled WGS sequence"/>
</dbReference>
<dbReference type="GO" id="GO:0045335">
    <property type="term" value="C:phagocytic vesicle"/>
    <property type="evidence" value="ECO:0007669"/>
    <property type="project" value="TreeGrafter"/>
</dbReference>
<dbReference type="FunFam" id="3.40.50.300:FF:002133">
    <property type="entry name" value="Ras family protein"/>
    <property type="match status" value="1"/>
</dbReference>
<dbReference type="InterPro" id="IPR005225">
    <property type="entry name" value="Small_GTP-bd"/>
</dbReference>
<sequence length="216" mass="25198">MAFEEEGFTEYVYKIIVVGNLGTGKTSLINQYVEGKFTNYYRSTIGVDFAHKDIQLDKKTRIRVQLWDIGGQERTQKMTRVYYKEALGAIIVFDVTRTDTFKAVKLWKEDIDNQVRTIDDKPIPVILIANKIDLVDEENSGWDQDDEEMEQYCEDNNFIKFYKTSAKTAFNVPDSIEHLSKYIFKNGIRHEKILGTKITNEDFEETRKKRSKDGCC</sequence>
<evidence type="ECO:0000256" key="6">
    <source>
        <dbReference type="RuleBase" id="RU367128"/>
    </source>
</evidence>
<dbReference type="CDD" id="cd04107">
    <property type="entry name" value="Rab32_Rab38"/>
    <property type="match status" value="1"/>
</dbReference>
<proteinExistence type="inferred from homology"/>
<comment type="subcellular location">
    <subcellularLocation>
        <location evidence="6">Membrane</location>
        <topology evidence="6">Lipid-anchor</topology>
    </subcellularLocation>
</comment>
<evidence type="ECO:0000313" key="8">
    <source>
        <dbReference type="EMBL" id="KAJ6228576.1"/>
    </source>
</evidence>
<reference evidence="7" key="2">
    <citation type="submission" date="2022-08" db="EMBL/GenBank/DDBJ databases">
        <title>Novel sulphate-reducing endosymbionts in the free-living metamonad Anaeramoeba.</title>
        <authorList>
            <person name="Jerlstrom-Hultqvist J."/>
            <person name="Cepicka I."/>
            <person name="Gallot-Lavallee L."/>
            <person name="Salas-Leiva D."/>
            <person name="Curtis B.A."/>
            <person name="Zahonova K."/>
            <person name="Pipaliya S."/>
            <person name="Dacks J."/>
            <person name="Roger A.J."/>
        </authorList>
    </citation>
    <scope>NUCLEOTIDE SEQUENCE</scope>
    <source>
        <strain evidence="7">Busselton2</strain>
    </source>
</reference>
<dbReference type="InterPro" id="IPR027417">
    <property type="entry name" value="P-loop_NTPase"/>
</dbReference>
<comment type="function">
    <text evidence="6">The small GTPases Rab are key regulators in vesicle trafficking.</text>
</comment>
<dbReference type="GO" id="GO:0008333">
    <property type="term" value="P:endosome to lysosome transport"/>
    <property type="evidence" value="ECO:0007669"/>
    <property type="project" value="TreeGrafter"/>
</dbReference>
<keyword evidence="6" id="KW-0472">Membrane</keyword>
<dbReference type="Proteomes" id="UP001150062">
    <property type="component" value="Unassembled WGS sequence"/>
</dbReference>
<keyword evidence="5 6" id="KW-0636">Prenylation</keyword>
<dbReference type="PRINTS" id="PR00449">
    <property type="entry name" value="RASTRNSFRMNG"/>
</dbReference>
<dbReference type="SMART" id="SM00173">
    <property type="entry name" value="RAS"/>
    <property type="match status" value="1"/>
</dbReference>
<evidence type="ECO:0000313" key="9">
    <source>
        <dbReference type="Proteomes" id="UP001146793"/>
    </source>
</evidence>
<dbReference type="InterPro" id="IPR030697">
    <property type="entry name" value="Rab29/Rab38/Rab32"/>
</dbReference>
<name>A0AAV7YEY3_9EUKA</name>
<keyword evidence="10" id="KW-1185">Reference proteome</keyword>
<dbReference type="GO" id="GO:0005770">
    <property type="term" value="C:late endosome"/>
    <property type="evidence" value="ECO:0007669"/>
    <property type="project" value="TreeGrafter"/>
</dbReference>
<dbReference type="PANTHER" id="PTHR47981">
    <property type="entry name" value="RAB FAMILY"/>
    <property type="match status" value="1"/>
</dbReference>
<evidence type="ECO:0000256" key="4">
    <source>
        <dbReference type="ARBA" id="ARBA00023288"/>
    </source>
</evidence>
<accession>A0AAV7YEY3</accession>
<evidence type="ECO:0000256" key="3">
    <source>
        <dbReference type="ARBA" id="ARBA00023134"/>
    </source>
</evidence>
<dbReference type="GO" id="GO:0016020">
    <property type="term" value="C:membrane"/>
    <property type="evidence" value="ECO:0007669"/>
    <property type="project" value="UniProtKB-SubCell"/>
</dbReference>
<dbReference type="SMART" id="SM00174">
    <property type="entry name" value="RHO"/>
    <property type="match status" value="1"/>
</dbReference>
<evidence type="ECO:0000256" key="1">
    <source>
        <dbReference type="ARBA" id="ARBA00006270"/>
    </source>
</evidence>
<dbReference type="PROSITE" id="PS51419">
    <property type="entry name" value="RAB"/>
    <property type="match status" value="1"/>
</dbReference>
<dbReference type="PROSITE" id="PS51421">
    <property type="entry name" value="RAS"/>
    <property type="match status" value="1"/>
</dbReference>
<dbReference type="GO" id="GO:0003924">
    <property type="term" value="F:GTPase activity"/>
    <property type="evidence" value="ECO:0007669"/>
    <property type="project" value="UniProtKB-UniRule"/>
</dbReference>
<evidence type="ECO:0000313" key="10">
    <source>
        <dbReference type="Proteomes" id="UP001150062"/>
    </source>
</evidence>
<dbReference type="GO" id="GO:0005525">
    <property type="term" value="F:GTP binding"/>
    <property type="evidence" value="ECO:0007669"/>
    <property type="project" value="UniProtKB-UniRule"/>
</dbReference>
<keyword evidence="2 6" id="KW-0547">Nucleotide-binding</keyword>
<organism evidence="7 9">
    <name type="scientific">Anaeramoeba flamelloides</name>
    <dbReference type="NCBI Taxonomy" id="1746091"/>
    <lineage>
        <taxon>Eukaryota</taxon>
        <taxon>Metamonada</taxon>
        <taxon>Anaeramoebidae</taxon>
        <taxon>Anaeramoeba</taxon>
    </lineage>
</organism>
<dbReference type="PANTHER" id="PTHR47981:SF39">
    <property type="entry name" value="RAS-RELATED PROTEIN RAB"/>
    <property type="match status" value="1"/>
</dbReference>
<keyword evidence="4 6" id="KW-0449">Lipoprotein</keyword>
<dbReference type="InterPro" id="IPR001806">
    <property type="entry name" value="Small_GTPase"/>
</dbReference>
<dbReference type="SMART" id="SM00175">
    <property type="entry name" value="RAB"/>
    <property type="match status" value="1"/>
</dbReference>
<dbReference type="GO" id="GO:0005802">
    <property type="term" value="C:trans-Golgi network"/>
    <property type="evidence" value="ECO:0007669"/>
    <property type="project" value="UniProtKB-UniRule"/>
</dbReference>
<evidence type="ECO:0000256" key="2">
    <source>
        <dbReference type="ARBA" id="ARBA00022741"/>
    </source>
</evidence>
<dbReference type="NCBIfam" id="TIGR00231">
    <property type="entry name" value="small_GTP"/>
    <property type="match status" value="1"/>
</dbReference>
<dbReference type="GO" id="GO:0005764">
    <property type="term" value="C:lysosome"/>
    <property type="evidence" value="ECO:0007669"/>
    <property type="project" value="TreeGrafter"/>
</dbReference>
<comment type="caution">
    <text evidence="7">The sequence shown here is derived from an EMBL/GenBank/DDBJ whole genome shotgun (WGS) entry which is preliminary data.</text>
</comment>
<comment type="similarity">
    <text evidence="1 6">Belongs to the small GTPase superfamily. Rab family.</text>
</comment>
<reference evidence="8" key="1">
    <citation type="submission" date="2022-08" db="EMBL/GenBank/DDBJ databases">
        <title>Novel sulfate-reducing endosymbionts in the free-living metamonad Anaeramoeba.</title>
        <authorList>
            <person name="Jerlstrom-Hultqvist J."/>
            <person name="Cepicka I."/>
            <person name="Gallot-Lavallee L."/>
            <person name="Salas-Leiva D."/>
            <person name="Curtis B.A."/>
            <person name="Zahonova K."/>
            <person name="Pipaliya S."/>
            <person name="Dacks J."/>
            <person name="Roger A.J."/>
        </authorList>
    </citation>
    <scope>NUCLEOTIDE SEQUENCE</scope>
    <source>
        <strain evidence="8">Schooner1</strain>
    </source>
</reference>
<dbReference type="SMART" id="SM00176">
    <property type="entry name" value="RAN"/>
    <property type="match status" value="1"/>
</dbReference>
<dbReference type="EMBL" id="JANTQA010000063">
    <property type="protein sequence ID" value="KAJ3427476.1"/>
    <property type="molecule type" value="Genomic_DNA"/>
</dbReference>
<dbReference type="GO" id="GO:0090385">
    <property type="term" value="P:phagosome-lysosome fusion"/>
    <property type="evidence" value="ECO:0007669"/>
    <property type="project" value="TreeGrafter"/>
</dbReference>
<dbReference type="Gene3D" id="3.40.50.300">
    <property type="entry name" value="P-loop containing nucleotide triphosphate hydrolases"/>
    <property type="match status" value="1"/>
</dbReference>
<evidence type="ECO:0000313" key="7">
    <source>
        <dbReference type="EMBL" id="KAJ3427476.1"/>
    </source>
</evidence>
<keyword evidence="3 6" id="KW-0342">GTP-binding</keyword>